<keyword evidence="5 13" id="KW-0052">Apoplast</keyword>
<evidence type="ECO:0000256" key="5">
    <source>
        <dbReference type="ARBA" id="ARBA00022523"/>
    </source>
</evidence>
<evidence type="ECO:0000256" key="2">
    <source>
        <dbReference type="ARBA" id="ARBA00004271"/>
    </source>
</evidence>
<keyword evidence="6 13" id="KW-0964">Secreted</keyword>
<comment type="function">
    <text evidence="13">Lignin degradation and detoxification of lignin-derived products.</text>
</comment>
<evidence type="ECO:0000256" key="12">
    <source>
        <dbReference type="ARBA" id="ARBA00023185"/>
    </source>
</evidence>
<dbReference type="InterPro" id="IPR034285">
    <property type="entry name" value="CuRO_2_LCC"/>
</dbReference>
<keyword evidence="10 13" id="KW-0186">Copper</keyword>
<evidence type="ECO:0000256" key="6">
    <source>
        <dbReference type="ARBA" id="ARBA00022525"/>
    </source>
</evidence>
<evidence type="ECO:0000259" key="15">
    <source>
        <dbReference type="Pfam" id="PF07731"/>
    </source>
</evidence>
<dbReference type="InterPro" id="IPR011707">
    <property type="entry name" value="Cu-oxidase-like_N"/>
</dbReference>
<dbReference type="FunFam" id="2.60.40.420:FF:000062">
    <property type="entry name" value="Laccase"/>
    <property type="match status" value="1"/>
</dbReference>
<evidence type="ECO:0000256" key="3">
    <source>
        <dbReference type="ARBA" id="ARBA00010609"/>
    </source>
</evidence>
<evidence type="ECO:0000256" key="8">
    <source>
        <dbReference type="ARBA" id="ARBA00022737"/>
    </source>
</evidence>
<dbReference type="GO" id="GO:0046274">
    <property type="term" value="P:lignin catabolic process"/>
    <property type="evidence" value="ECO:0007669"/>
    <property type="project" value="UniProtKB-KW"/>
</dbReference>
<evidence type="ECO:0000259" key="16">
    <source>
        <dbReference type="Pfam" id="PF07732"/>
    </source>
</evidence>
<feature type="chain" id="PRO_5041514331" description="Laccase" evidence="13">
    <location>
        <begin position="24"/>
        <end position="518"/>
    </location>
</feature>
<comment type="catalytic activity">
    <reaction evidence="1 13">
        <text>4 hydroquinone + O2 = 4 benzosemiquinone + 2 H2O</text>
        <dbReference type="Rhea" id="RHEA:11276"/>
        <dbReference type="ChEBI" id="CHEBI:15377"/>
        <dbReference type="ChEBI" id="CHEBI:15379"/>
        <dbReference type="ChEBI" id="CHEBI:17594"/>
        <dbReference type="ChEBI" id="CHEBI:17977"/>
        <dbReference type="EC" id="1.10.3.2"/>
    </reaction>
</comment>
<evidence type="ECO:0000256" key="11">
    <source>
        <dbReference type="ARBA" id="ARBA00023180"/>
    </source>
</evidence>
<evidence type="ECO:0000256" key="4">
    <source>
        <dbReference type="ARBA" id="ARBA00012297"/>
    </source>
</evidence>
<dbReference type="NCBIfam" id="TIGR03389">
    <property type="entry name" value="laccase"/>
    <property type="match status" value="1"/>
</dbReference>
<feature type="domain" description="Plastocyanin-like" evidence="15">
    <location>
        <begin position="411"/>
        <end position="514"/>
    </location>
</feature>
<evidence type="ECO:0000313" key="17">
    <source>
        <dbReference type="EMBL" id="GMN41357.1"/>
    </source>
</evidence>
<name>A0AA87ZVR3_FICCA</name>
<accession>A0AA87ZVR3</accession>
<keyword evidence="11" id="KW-0325">Glycoprotein</keyword>
<evidence type="ECO:0000256" key="7">
    <source>
        <dbReference type="ARBA" id="ARBA00022723"/>
    </source>
</evidence>
<comment type="similarity">
    <text evidence="3 13">Belongs to the multicopper oxidase family.</text>
</comment>
<dbReference type="Pfam" id="PF07732">
    <property type="entry name" value="Cu-oxidase_3"/>
    <property type="match status" value="1"/>
</dbReference>
<gene>
    <name evidence="17" type="ORF">TIFTF001_010574</name>
</gene>
<dbReference type="GO" id="GO:0048046">
    <property type="term" value="C:apoplast"/>
    <property type="evidence" value="ECO:0007669"/>
    <property type="project" value="UniProtKB-SubCell"/>
</dbReference>
<dbReference type="AlphaFoldDB" id="A0AA87ZVR3"/>
<keyword evidence="18" id="KW-1185">Reference proteome</keyword>
<evidence type="ECO:0000256" key="9">
    <source>
        <dbReference type="ARBA" id="ARBA00023002"/>
    </source>
</evidence>
<dbReference type="EC" id="1.10.3.2" evidence="4 13"/>
<dbReference type="InterPro" id="IPR001117">
    <property type="entry name" value="Cu-oxidase_2nd"/>
</dbReference>
<evidence type="ECO:0000256" key="1">
    <source>
        <dbReference type="ARBA" id="ARBA00000349"/>
    </source>
</evidence>
<dbReference type="GO" id="GO:0005507">
    <property type="term" value="F:copper ion binding"/>
    <property type="evidence" value="ECO:0007669"/>
    <property type="project" value="InterPro"/>
</dbReference>
<evidence type="ECO:0000313" key="18">
    <source>
        <dbReference type="Proteomes" id="UP001187192"/>
    </source>
</evidence>
<keyword evidence="12 13" id="KW-0439">Lignin degradation</keyword>
<comment type="caution">
    <text evidence="17">The sequence shown here is derived from an EMBL/GenBank/DDBJ whole genome shotgun (WGS) entry which is preliminary data.</text>
</comment>
<feature type="domain" description="Plastocyanin-like" evidence="16">
    <location>
        <begin position="32"/>
        <end position="145"/>
    </location>
</feature>
<dbReference type="Gene3D" id="2.60.40.420">
    <property type="entry name" value="Cupredoxins - blue copper proteins"/>
    <property type="match status" value="3"/>
</dbReference>
<reference evidence="17" key="1">
    <citation type="submission" date="2023-07" db="EMBL/GenBank/DDBJ databases">
        <title>draft genome sequence of fig (Ficus carica).</title>
        <authorList>
            <person name="Takahashi T."/>
            <person name="Nishimura K."/>
        </authorList>
    </citation>
    <scope>NUCLEOTIDE SEQUENCE</scope>
</reference>
<dbReference type="Pfam" id="PF07731">
    <property type="entry name" value="Cu-oxidase_2"/>
    <property type="match status" value="1"/>
</dbReference>
<sequence>MKSCFGAIFLLLLAFLFPASVDSLVRHYHFNVVYTDTTKLCSTKSIVTVNGRCPGPTLYAREDDTVVVRVTNHVDHNITIHWHGIRQLRTAWADGPAYVTQCPIQTGQNYVYNFTITGQRGTLLWHAHISWLRATVYGAIVILPKRGVPYPFPKPDKEKIIILGEWWKADVEAVVNQATQFGLPPNLSDAHTINGFPGPVLNCSSQGYTLDVKTGKTYLLRIINAALNDELFFKIAGHNLTVVETDAAYTKPFEIDTIFISPGQTTNVLLKANQPNGKYLIAITPFMDTPAIGYDNHSSFATLRYKNTPPNPKITLTKIPPQNDTPTTRSFIDSLRSLNSNQYPARVPLNLDHSLLFTISVGVNPCDTCIGRSKLVADINNVSFVLPSIALLQAHYYNIGGVFTDDFPGHPPFSFNYTGPSLRNFQTNNGTRLYRLGYNSSVQIVLQGTTVIAPENHPTHLHGFNFFVVGEGLGNFDPVEDPKWFNLVDPVERNTIGVPTAGWVAIRFRADNPGGENF</sequence>
<proteinExistence type="inferred from homology"/>
<dbReference type="InterPro" id="IPR045087">
    <property type="entry name" value="Cu-oxidase_fam"/>
</dbReference>
<dbReference type="PANTHER" id="PTHR11709">
    <property type="entry name" value="MULTI-COPPER OXIDASE"/>
    <property type="match status" value="1"/>
</dbReference>
<organism evidence="17 18">
    <name type="scientific">Ficus carica</name>
    <name type="common">Common fig</name>
    <dbReference type="NCBI Taxonomy" id="3494"/>
    <lineage>
        <taxon>Eukaryota</taxon>
        <taxon>Viridiplantae</taxon>
        <taxon>Streptophyta</taxon>
        <taxon>Embryophyta</taxon>
        <taxon>Tracheophyta</taxon>
        <taxon>Spermatophyta</taxon>
        <taxon>Magnoliopsida</taxon>
        <taxon>eudicotyledons</taxon>
        <taxon>Gunneridae</taxon>
        <taxon>Pentapetalae</taxon>
        <taxon>rosids</taxon>
        <taxon>fabids</taxon>
        <taxon>Rosales</taxon>
        <taxon>Moraceae</taxon>
        <taxon>Ficeae</taxon>
        <taxon>Ficus</taxon>
    </lineage>
</organism>
<dbReference type="InterPro" id="IPR017761">
    <property type="entry name" value="Laccase"/>
</dbReference>
<keyword evidence="8 13" id="KW-0677">Repeat</keyword>
<dbReference type="PANTHER" id="PTHR11709:SF317">
    <property type="entry name" value="LACCASE"/>
    <property type="match status" value="1"/>
</dbReference>
<evidence type="ECO:0000259" key="14">
    <source>
        <dbReference type="Pfam" id="PF00394"/>
    </source>
</evidence>
<comment type="subcellular location">
    <subcellularLocation>
        <location evidence="2 13">Secreted</location>
        <location evidence="2 13">Extracellular space</location>
        <location evidence="2 13">Apoplast</location>
    </subcellularLocation>
</comment>
<dbReference type="InterPro" id="IPR011706">
    <property type="entry name" value="Cu-oxidase_C"/>
</dbReference>
<dbReference type="InterPro" id="IPR008972">
    <property type="entry name" value="Cupredoxin"/>
</dbReference>
<protein>
    <recommendedName>
        <fullName evidence="4 13">Laccase</fullName>
        <ecNumber evidence="4 13">1.10.3.2</ecNumber>
    </recommendedName>
    <alternativeName>
        <fullName evidence="13">Benzenediol:oxygen oxidoreductase</fullName>
    </alternativeName>
    <alternativeName>
        <fullName evidence="13">Diphenol oxidase</fullName>
    </alternativeName>
    <alternativeName>
        <fullName evidence="13">Urishiol oxidase</fullName>
    </alternativeName>
</protein>
<dbReference type="InterPro" id="IPR034288">
    <property type="entry name" value="CuRO_1_LCC"/>
</dbReference>
<dbReference type="FunFam" id="2.60.40.420:FF:000049">
    <property type="entry name" value="Laccase"/>
    <property type="match status" value="1"/>
</dbReference>
<evidence type="ECO:0000256" key="10">
    <source>
        <dbReference type="ARBA" id="ARBA00023008"/>
    </source>
</evidence>
<dbReference type="CDD" id="cd13875">
    <property type="entry name" value="CuRO_2_LCC_plant"/>
    <property type="match status" value="1"/>
</dbReference>
<dbReference type="GO" id="GO:0052716">
    <property type="term" value="F:hydroquinone:oxygen oxidoreductase activity"/>
    <property type="evidence" value="ECO:0007669"/>
    <property type="project" value="UniProtKB-EC"/>
</dbReference>
<dbReference type="EMBL" id="BTGU01000012">
    <property type="protein sequence ID" value="GMN41357.1"/>
    <property type="molecule type" value="Genomic_DNA"/>
</dbReference>
<dbReference type="Proteomes" id="UP001187192">
    <property type="component" value="Unassembled WGS sequence"/>
</dbReference>
<feature type="signal peptide" evidence="13">
    <location>
        <begin position="1"/>
        <end position="23"/>
    </location>
</feature>
<keyword evidence="7 13" id="KW-0479">Metal-binding</keyword>
<keyword evidence="13" id="KW-0732">Signal</keyword>
<keyword evidence="9 13" id="KW-0560">Oxidoreductase</keyword>
<dbReference type="CDD" id="cd13849">
    <property type="entry name" value="CuRO_1_LCC_plant"/>
    <property type="match status" value="1"/>
</dbReference>
<evidence type="ECO:0000256" key="13">
    <source>
        <dbReference type="RuleBase" id="RU361119"/>
    </source>
</evidence>
<dbReference type="Pfam" id="PF00394">
    <property type="entry name" value="Cu-oxidase"/>
    <property type="match status" value="1"/>
</dbReference>
<dbReference type="SUPFAM" id="SSF49503">
    <property type="entry name" value="Cupredoxins"/>
    <property type="match status" value="3"/>
</dbReference>
<comment type="cofactor">
    <cofactor evidence="13">
        <name>Cu cation</name>
        <dbReference type="ChEBI" id="CHEBI:23378"/>
    </cofactor>
    <text evidence="13">Binds 4 Cu cations per monomer.</text>
</comment>
<feature type="domain" description="Plastocyanin-like" evidence="14">
    <location>
        <begin position="158"/>
        <end position="307"/>
    </location>
</feature>